<dbReference type="Gene3D" id="1.20.120.160">
    <property type="entry name" value="HPT domain"/>
    <property type="match status" value="1"/>
</dbReference>
<dbReference type="GO" id="GO:0005886">
    <property type="term" value="C:plasma membrane"/>
    <property type="evidence" value="ECO:0007669"/>
    <property type="project" value="UniProtKB-SubCell"/>
</dbReference>
<dbReference type="RefSeq" id="WP_182389132.1">
    <property type="nucleotide sequence ID" value="NZ_JACGCX010000003.1"/>
</dbReference>
<accession>A0A7W2KEG4</accession>
<keyword evidence="8" id="KW-0812">Transmembrane</keyword>
<dbReference type="CDD" id="cd13705">
    <property type="entry name" value="PBP2_BvgS_D1"/>
    <property type="match status" value="1"/>
</dbReference>
<dbReference type="Pfam" id="PF00512">
    <property type="entry name" value="HisKA"/>
    <property type="match status" value="1"/>
</dbReference>
<dbReference type="SMART" id="SM00387">
    <property type="entry name" value="HATPase_c"/>
    <property type="match status" value="1"/>
</dbReference>
<dbReference type="SMART" id="SM00388">
    <property type="entry name" value="HisKA"/>
    <property type="match status" value="1"/>
</dbReference>
<dbReference type="InterPro" id="IPR003594">
    <property type="entry name" value="HATPase_dom"/>
</dbReference>
<evidence type="ECO:0000256" key="1">
    <source>
        <dbReference type="ARBA" id="ARBA00000085"/>
    </source>
</evidence>
<keyword evidence="9 17" id="KW-0732">Signal</keyword>
<name>A0A7W2KEG4_9PSED</name>
<dbReference type="InterPro" id="IPR000014">
    <property type="entry name" value="PAS"/>
</dbReference>
<proteinExistence type="predicted"/>
<evidence type="ECO:0000256" key="2">
    <source>
        <dbReference type="ARBA" id="ARBA00004429"/>
    </source>
</evidence>
<dbReference type="EC" id="2.7.13.3" evidence="3"/>
<dbReference type="CDD" id="cd13707">
    <property type="entry name" value="PBP2_BvgS_D2"/>
    <property type="match status" value="1"/>
</dbReference>
<dbReference type="PRINTS" id="PR00344">
    <property type="entry name" value="BCTRLSENSOR"/>
</dbReference>
<dbReference type="InterPro" id="IPR035965">
    <property type="entry name" value="PAS-like_dom_sf"/>
</dbReference>
<dbReference type="InterPro" id="IPR004358">
    <property type="entry name" value="Sig_transdc_His_kin-like_C"/>
</dbReference>
<dbReference type="CDD" id="cd17546">
    <property type="entry name" value="REC_hyHK_CKI1_RcsC-like"/>
    <property type="match status" value="1"/>
</dbReference>
<dbReference type="InterPro" id="IPR001638">
    <property type="entry name" value="Solute-binding_3/MltF_N"/>
</dbReference>
<gene>
    <name evidence="22" type="ORF">H4C80_06870</name>
</gene>
<sequence length="1210" mass="132476">MARPFARLLLALLLFSSAALGTHHETASYTLLARSSARPAPPQLTAEQRQWLAGRQELVLGTSAPDYPPFDISSGGHDYQGLTAEYANLIGTALELPVRVLRFPSRQAAVEALRQGDIDLLGSANGYEAASDGLALSHPYAVDQPVLVTREDETRALDTGLAGMRLGMLYHYLPEAEMLNAYPKAELLTFESSSQALNAVAFGQADVFIGDTISTHYQLNRGHLPRLRMANFGKHEAIGFGFALRQQDTVLRELVDTVLDSQPPAMRASIFKRWSAGSDLLLTDRNLQLSATEQQWLQQHPVMRVAIDDTAAPLSYFDGSGHFRGITADLLELIRLRTGLRFEVQRASGIADMIARLKDGRADVIAALAIAGLVDKDLQISRPYLESAYVLVSRKDKPAPGSLEQLQGYRIAFTRHSAMHATLPRHYPHIGWVESASAFYSMALLNSGAVDAVITTLIDANHALASNPDLVIRTSVGGEPANYAMATNASSPALASILDKALQSISPEELGVINNRWRSFGPHEDSKSQSYRRLALQVVLATAVLLLLALLWNARLRLQIRQRQRAERALNDQLAFMRALLNGTPHPMYVRDRDGRLQSCNYSYLEAVQARSEQVIGKQLSASLFADAEQTRQIQADYHKVMAAGSPLIMDRPLRIKGREMTIYHWILPYRDSLGEVQGIIGGWIDISDRRQLVTELRQAKQQADDANRAKSTFLATISHEIRTPMNAVIGMLELAVKRADQGWVDRSALALAHHSAKDLLGLIGDILDIVRIESGHLSLAPEVVDLAALVESVGRMFDGQARQKGLALEVIIEPAARCHALLDPLRFKQVLSNLVSNAIKFTEHGQVRICVSLLDEAPGRPAMLDLEVRDSGIGIHADDLKRLFNPFIQANPHSQGARAGTGLGLAICRNLCDMMGGSLTIKSLEDVGTQVRLKMPLQRVDAAAQPAQLPECLDVPDPGLRVLVIDDHPANLELMAQQLGYLGLQHASARDGREGLAAWRAGDFDVLVLDCNMPHMNGYQLATAVRTEERHGQRPRCTILGYTANAQPEVRRKCLSAGMDDCLLKPISLSTLSQCLAGIHPRRQQCPPNRLYELDGLAAVTGPAPDDRQRFLQALLQSLQADLLSLMALDPQHDSTAIADQAHKVLSAARMLKAPALMAACEALEAGTLTPAQLRLKRQALARHMRRVERALARELAPPADTQAGSHAC</sequence>
<dbReference type="InterPro" id="IPR013656">
    <property type="entry name" value="PAS_4"/>
</dbReference>
<evidence type="ECO:0000256" key="9">
    <source>
        <dbReference type="ARBA" id="ARBA00022729"/>
    </source>
</evidence>
<evidence type="ECO:0000256" key="15">
    <source>
        <dbReference type="ARBA" id="ARBA00023136"/>
    </source>
</evidence>
<protein>
    <recommendedName>
        <fullName evidence="3">histidine kinase</fullName>
        <ecNumber evidence="3">2.7.13.3</ecNumber>
    </recommendedName>
</protein>
<dbReference type="GO" id="GO:0009927">
    <property type="term" value="F:histidine phosphotransfer kinase activity"/>
    <property type="evidence" value="ECO:0007669"/>
    <property type="project" value="TreeGrafter"/>
</dbReference>
<dbReference type="InterPro" id="IPR036097">
    <property type="entry name" value="HisK_dim/P_sf"/>
</dbReference>
<evidence type="ECO:0000256" key="7">
    <source>
        <dbReference type="ARBA" id="ARBA00022679"/>
    </source>
</evidence>
<dbReference type="Pfam" id="PF00497">
    <property type="entry name" value="SBP_bac_3"/>
    <property type="match status" value="2"/>
</dbReference>
<dbReference type="SUPFAM" id="SSF52172">
    <property type="entry name" value="CheY-like"/>
    <property type="match status" value="1"/>
</dbReference>
<dbReference type="InterPro" id="IPR001789">
    <property type="entry name" value="Sig_transdc_resp-reg_receiver"/>
</dbReference>
<feature type="signal peptide" evidence="17">
    <location>
        <begin position="1"/>
        <end position="21"/>
    </location>
</feature>
<dbReference type="FunFam" id="3.30.565.10:FF:000010">
    <property type="entry name" value="Sensor histidine kinase RcsC"/>
    <property type="match status" value="1"/>
</dbReference>
<evidence type="ECO:0000256" key="11">
    <source>
        <dbReference type="ARBA" id="ARBA00022777"/>
    </source>
</evidence>
<keyword evidence="11" id="KW-0418">Kinase</keyword>
<dbReference type="InterPro" id="IPR036890">
    <property type="entry name" value="HATPase_C_sf"/>
</dbReference>
<dbReference type="Pfam" id="PF02518">
    <property type="entry name" value="HATPase_c"/>
    <property type="match status" value="1"/>
</dbReference>
<dbReference type="Gene3D" id="1.10.287.130">
    <property type="match status" value="1"/>
</dbReference>
<dbReference type="PROSITE" id="PS50109">
    <property type="entry name" value="HIS_KIN"/>
    <property type="match status" value="1"/>
</dbReference>
<dbReference type="Pfam" id="PF01627">
    <property type="entry name" value="Hpt"/>
    <property type="match status" value="1"/>
</dbReference>
<evidence type="ECO:0000256" key="6">
    <source>
        <dbReference type="ARBA" id="ARBA00022553"/>
    </source>
</evidence>
<dbReference type="InterPro" id="IPR003661">
    <property type="entry name" value="HisK_dim/P_dom"/>
</dbReference>
<evidence type="ECO:0000256" key="16">
    <source>
        <dbReference type="PROSITE-ProRule" id="PRU00169"/>
    </source>
</evidence>
<evidence type="ECO:0000256" key="8">
    <source>
        <dbReference type="ARBA" id="ARBA00022692"/>
    </source>
</evidence>
<dbReference type="GO" id="GO:0005524">
    <property type="term" value="F:ATP binding"/>
    <property type="evidence" value="ECO:0007669"/>
    <property type="project" value="UniProtKB-KW"/>
</dbReference>
<dbReference type="Gene3D" id="3.40.190.10">
    <property type="entry name" value="Periplasmic binding protein-like II"/>
    <property type="match status" value="4"/>
</dbReference>
<evidence type="ECO:0000256" key="3">
    <source>
        <dbReference type="ARBA" id="ARBA00012438"/>
    </source>
</evidence>
<keyword evidence="12" id="KW-0067">ATP-binding</keyword>
<evidence type="ECO:0000256" key="17">
    <source>
        <dbReference type="SAM" id="SignalP"/>
    </source>
</evidence>
<dbReference type="SMART" id="SM00448">
    <property type="entry name" value="REC"/>
    <property type="match status" value="1"/>
</dbReference>
<evidence type="ECO:0000256" key="5">
    <source>
        <dbReference type="ARBA" id="ARBA00022519"/>
    </source>
</evidence>
<keyword evidence="6 16" id="KW-0597">Phosphoprotein</keyword>
<comment type="caution">
    <text evidence="22">The sequence shown here is derived from an EMBL/GenBank/DDBJ whole genome shotgun (WGS) entry which is preliminary data.</text>
</comment>
<dbReference type="Pfam" id="PF08448">
    <property type="entry name" value="PAS_4"/>
    <property type="match status" value="1"/>
</dbReference>
<dbReference type="InterPro" id="IPR008207">
    <property type="entry name" value="Sig_transdc_His_kin_Hpt_dom"/>
</dbReference>
<dbReference type="PROSITE" id="PS50110">
    <property type="entry name" value="RESPONSE_REGULATORY"/>
    <property type="match status" value="1"/>
</dbReference>
<evidence type="ECO:0000256" key="10">
    <source>
        <dbReference type="ARBA" id="ARBA00022741"/>
    </source>
</evidence>
<dbReference type="InterPro" id="IPR036641">
    <property type="entry name" value="HPT_dom_sf"/>
</dbReference>
<dbReference type="InterPro" id="IPR005467">
    <property type="entry name" value="His_kinase_dom"/>
</dbReference>
<dbReference type="SUPFAM" id="SSF55874">
    <property type="entry name" value="ATPase domain of HSP90 chaperone/DNA topoisomerase II/histidine kinase"/>
    <property type="match status" value="1"/>
</dbReference>
<dbReference type="Proteomes" id="UP000545074">
    <property type="component" value="Unassembled WGS sequence"/>
</dbReference>
<dbReference type="CDD" id="cd00082">
    <property type="entry name" value="HisKA"/>
    <property type="match status" value="1"/>
</dbReference>
<dbReference type="InterPro" id="IPR000700">
    <property type="entry name" value="PAS-assoc_C"/>
</dbReference>
<evidence type="ECO:0000256" key="4">
    <source>
        <dbReference type="ARBA" id="ARBA00022475"/>
    </source>
</evidence>
<dbReference type="EMBL" id="JACGCX010000003">
    <property type="protein sequence ID" value="MBA6096860.1"/>
    <property type="molecule type" value="Genomic_DNA"/>
</dbReference>
<evidence type="ECO:0000259" key="21">
    <source>
        <dbReference type="PROSITE" id="PS50113"/>
    </source>
</evidence>
<dbReference type="SUPFAM" id="SSF55785">
    <property type="entry name" value="PYP-like sensor domain (PAS domain)"/>
    <property type="match status" value="1"/>
</dbReference>
<dbReference type="InterPro" id="IPR049870">
    <property type="entry name" value="BvgS-like_periplasmic1"/>
</dbReference>
<keyword evidence="4" id="KW-1003">Cell membrane</keyword>
<dbReference type="PANTHER" id="PTHR43047:SF72">
    <property type="entry name" value="OSMOSENSING HISTIDINE PROTEIN KINASE SLN1"/>
    <property type="match status" value="1"/>
</dbReference>
<feature type="domain" description="Response regulatory" evidence="19">
    <location>
        <begin position="962"/>
        <end position="1081"/>
    </location>
</feature>
<dbReference type="SUPFAM" id="SSF53850">
    <property type="entry name" value="Periplasmic binding protein-like II"/>
    <property type="match status" value="2"/>
</dbReference>
<evidence type="ECO:0000256" key="13">
    <source>
        <dbReference type="ARBA" id="ARBA00022989"/>
    </source>
</evidence>
<evidence type="ECO:0000313" key="22">
    <source>
        <dbReference type="EMBL" id="MBA6096860.1"/>
    </source>
</evidence>
<keyword evidence="10" id="KW-0547">Nucleotide-binding</keyword>
<dbReference type="CDD" id="cd00130">
    <property type="entry name" value="PAS"/>
    <property type="match status" value="1"/>
</dbReference>
<dbReference type="Pfam" id="PF00072">
    <property type="entry name" value="Response_reg"/>
    <property type="match status" value="1"/>
</dbReference>
<dbReference type="SMART" id="SM00091">
    <property type="entry name" value="PAS"/>
    <property type="match status" value="1"/>
</dbReference>
<comment type="subcellular location">
    <subcellularLocation>
        <location evidence="2">Cell inner membrane</location>
        <topology evidence="2">Multi-pass membrane protein</topology>
    </subcellularLocation>
</comment>
<dbReference type="InterPro" id="IPR011006">
    <property type="entry name" value="CheY-like_superfamily"/>
</dbReference>
<dbReference type="Gene3D" id="3.40.50.2300">
    <property type="match status" value="1"/>
</dbReference>
<dbReference type="PROSITE" id="PS50112">
    <property type="entry name" value="PAS"/>
    <property type="match status" value="1"/>
</dbReference>
<dbReference type="PROSITE" id="PS50113">
    <property type="entry name" value="PAC"/>
    <property type="match status" value="1"/>
</dbReference>
<dbReference type="CDD" id="cd16922">
    <property type="entry name" value="HATPase_EvgS-ArcB-TorS-like"/>
    <property type="match status" value="1"/>
</dbReference>
<evidence type="ECO:0000256" key="12">
    <source>
        <dbReference type="ARBA" id="ARBA00022840"/>
    </source>
</evidence>
<keyword evidence="5" id="KW-0997">Cell inner membrane</keyword>
<evidence type="ECO:0000313" key="23">
    <source>
        <dbReference type="Proteomes" id="UP000545074"/>
    </source>
</evidence>
<evidence type="ECO:0000256" key="14">
    <source>
        <dbReference type="ARBA" id="ARBA00023012"/>
    </source>
</evidence>
<keyword evidence="13" id="KW-1133">Transmembrane helix</keyword>
<dbReference type="GO" id="GO:0000155">
    <property type="term" value="F:phosphorelay sensor kinase activity"/>
    <property type="evidence" value="ECO:0007669"/>
    <property type="project" value="InterPro"/>
</dbReference>
<dbReference type="NCBIfam" id="TIGR00229">
    <property type="entry name" value="sensory_box"/>
    <property type="match status" value="1"/>
</dbReference>
<dbReference type="AlphaFoldDB" id="A0A7W2KEG4"/>
<keyword evidence="15" id="KW-0472">Membrane</keyword>
<dbReference type="SMART" id="SM00062">
    <property type="entry name" value="PBPb"/>
    <property type="match status" value="2"/>
</dbReference>
<evidence type="ECO:0000259" key="18">
    <source>
        <dbReference type="PROSITE" id="PS50109"/>
    </source>
</evidence>
<dbReference type="PANTHER" id="PTHR43047">
    <property type="entry name" value="TWO-COMPONENT HISTIDINE PROTEIN KINASE"/>
    <property type="match status" value="1"/>
</dbReference>
<evidence type="ECO:0000259" key="19">
    <source>
        <dbReference type="PROSITE" id="PS50110"/>
    </source>
</evidence>
<keyword evidence="7" id="KW-0808">Transferase</keyword>
<feature type="domain" description="PAC" evidence="21">
    <location>
        <begin position="647"/>
        <end position="699"/>
    </location>
</feature>
<organism evidence="22 23">
    <name type="scientific">Pseudomonas juntendi</name>
    <dbReference type="NCBI Taxonomy" id="2666183"/>
    <lineage>
        <taxon>Bacteria</taxon>
        <taxon>Pseudomonadati</taxon>
        <taxon>Pseudomonadota</taxon>
        <taxon>Gammaproteobacteria</taxon>
        <taxon>Pseudomonadales</taxon>
        <taxon>Pseudomonadaceae</taxon>
        <taxon>Pseudomonas</taxon>
    </lineage>
</organism>
<evidence type="ECO:0000259" key="20">
    <source>
        <dbReference type="PROSITE" id="PS50112"/>
    </source>
</evidence>
<dbReference type="Gene3D" id="3.30.450.20">
    <property type="entry name" value="PAS domain"/>
    <property type="match status" value="1"/>
</dbReference>
<dbReference type="Gene3D" id="3.30.565.10">
    <property type="entry name" value="Histidine kinase-like ATPase, C-terminal domain"/>
    <property type="match status" value="1"/>
</dbReference>
<comment type="catalytic activity">
    <reaction evidence="1">
        <text>ATP + protein L-histidine = ADP + protein N-phospho-L-histidine.</text>
        <dbReference type="EC" id="2.7.13.3"/>
    </reaction>
</comment>
<reference evidence="22 23" key="1">
    <citation type="submission" date="2020-07" db="EMBL/GenBank/DDBJ databases">
        <title>Diversity of carbapenemase encoding genes among Pseudomonas putida group clinical isolates in a tertiary Brazilian hospital.</title>
        <authorList>
            <person name="Alberto-Lei F."/>
            <person name="Nodari C.S."/>
            <person name="Streling A.P."/>
            <person name="Paulino J.T."/>
            <person name="Bessa-Neto F.O."/>
            <person name="Cayo R."/>
            <person name="Gales A.C."/>
        </authorList>
    </citation>
    <scope>NUCLEOTIDE SEQUENCE [LARGE SCALE GENOMIC DNA]</scope>
    <source>
        <strain evidence="22 23">12815</strain>
    </source>
</reference>
<dbReference type="SUPFAM" id="SSF47226">
    <property type="entry name" value="Histidine-containing phosphotransfer domain, HPT domain"/>
    <property type="match status" value="1"/>
</dbReference>
<dbReference type="SUPFAM" id="SSF47384">
    <property type="entry name" value="Homodimeric domain of signal transducing histidine kinase"/>
    <property type="match status" value="1"/>
</dbReference>
<feature type="domain" description="PAS" evidence="20">
    <location>
        <begin position="573"/>
        <end position="645"/>
    </location>
</feature>
<feature type="domain" description="Histidine kinase" evidence="18">
    <location>
        <begin position="717"/>
        <end position="940"/>
    </location>
</feature>
<dbReference type="InterPro" id="IPR049871">
    <property type="entry name" value="BvgS-like_periplasmic2"/>
</dbReference>
<feature type="modified residue" description="4-aspartylphosphate" evidence="16">
    <location>
        <position position="1011"/>
    </location>
</feature>
<feature type="chain" id="PRO_5031044224" description="histidine kinase" evidence="17">
    <location>
        <begin position="22"/>
        <end position="1210"/>
    </location>
</feature>
<keyword evidence="14" id="KW-0902">Two-component regulatory system</keyword>